<dbReference type="InterPro" id="IPR002347">
    <property type="entry name" value="SDR_fam"/>
</dbReference>
<evidence type="ECO:0000256" key="2">
    <source>
        <dbReference type="ARBA" id="ARBA00008318"/>
    </source>
</evidence>
<dbReference type="EMBL" id="LFZN01000043">
    <property type="protein sequence ID" value="KXT02323.1"/>
    <property type="molecule type" value="Genomic_DNA"/>
</dbReference>
<accession>A0A139HIU0</accession>
<evidence type="ECO:0000259" key="9">
    <source>
        <dbReference type="Pfam" id="PF05670"/>
    </source>
</evidence>
<evidence type="ECO:0000259" key="10">
    <source>
        <dbReference type="Pfam" id="PF11923"/>
    </source>
</evidence>
<evidence type="ECO:0000256" key="7">
    <source>
        <dbReference type="SAM" id="Coils"/>
    </source>
</evidence>
<dbReference type="InterPro" id="IPR008532">
    <property type="entry name" value="NFACT_RNA-bd"/>
</dbReference>
<feature type="region of interest" description="Disordered" evidence="8">
    <location>
        <begin position="443"/>
        <end position="474"/>
    </location>
</feature>
<proteinExistence type="inferred from homology"/>
<feature type="compositionally biased region" description="Polar residues" evidence="8">
    <location>
        <begin position="784"/>
        <end position="793"/>
    </location>
</feature>
<dbReference type="PROSITE" id="PS00061">
    <property type="entry name" value="ADH_SHORT"/>
    <property type="match status" value="1"/>
</dbReference>
<dbReference type="Gene3D" id="2.30.310.10">
    <property type="entry name" value="ibrinogen binding protein from staphylococcus aureus domain"/>
    <property type="match status" value="1"/>
</dbReference>
<dbReference type="Pfam" id="PF11923">
    <property type="entry name" value="NFACT-C"/>
    <property type="match status" value="1"/>
</dbReference>
<keyword evidence="4" id="KW-0521">NADP</keyword>
<dbReference type="Pfam" id="PF05833">
    <property type="entry name" value="NFACT_N"/>
    <property type="match status" value="1"/>
</dbReference>
<feature type="region of interest" description="Disordered" evidence="8">
    <location>
        <begin position="712"/>
        <end position="955"/>
    </location>
</feature>
<dbReference type="InterPro" id="IPR020904">
    <property type="entry name" value="Sc_DH/Rdtase_CS"/>
</dbReference>
<dbReference type="GO" id="GO:0005737">
    <property type="term" value="C:cytoplasm"/>
    <property type="evidence" value="ECO:0007669"/>
    <property type="project" value="UniProtKB-SubCell"/>
</dbReference>
<dbReference type="PRINTS" id="PR00081">
    <property type="entry name" value="GDHRDH"/>
</dbReference>
<dbReference type="GO" id="GO:0000049">
    <property type="term" value="F:tRNA binding"/>
    <property type="evidence" value="ECO:0007669"/>
    <property type="project" value="TreeGrafter"/>
</dbReference>
<feature type="region of interest" description="Disordered" evidence="8">
    <location>
        <begin position="1363"/>
        <end position="1387"/>
    </location>
</feature>
<evidence type="ECO:0000256" key="5">
    <source>
        <dbReference type="ARBA" id="ARBA00023054"/>
    </source>
</evidence>
<dbReference type="Pfam" id="PF00106">
    <property type="entry name" value="adh_short"/>
    <property type="match status" value="1"/>
</dbReference>
<feature type="compositionally biased region" description="Acidic residues" evidence="8">
    <location>
        <begin position="797"/>
        <end position="808"/>
    </location>
</feature>
<keyword evidence="5 7" id="KW-0175">Coiled coil</keyword>
<feature type="compositionally biased region" description="Basic and acidic residues" evidence="8">
    <location>
        <begin position="762"/>
        <end position="774"/>
    </location>
</feature>
<keyword evidence="3" id="KW-0963">Cytoplasm</keyword>
<dbReference type="GO" id="GO:0043023">
    <property type="term" value="F:ribosomal large subunit binding"/>
    <property type="evidence" value="ECO:0007669"/>
    <property type="project" value="TreeGrafter"/>
</dbReference>
<dbReference type="GO" id="GO:1990116">
    <property type="term" value="P:ribosome-associated ubiquitin-dependent protein catabolic process"/>
    <property type="evidence" value="ECO:0007669"/>
    <property type="project" value="TreeGrafter"/>
</dbReference>
<reference evidence="11 12" key="1">
    <citation type="submission" date="2015-07" db="EMBL/GenBank/DDBJ databases">
        <title>Comparative genomics of the Sigatoka disease complex on banana suggests a link between parallel evolutionary changes in Pseudocercospora fijiensis and Pseudocercospora eumusae and increased virulence on the banana host.</title>
        <authorList>
            <person name="Chang T.-C."/>
            <person name="Salvucci A."/>
            <person name="Crous P.W."/>
            <person name="Stergiopoulos I."/>
        </authorList>
    </citation>
    <scope>NUCLEOTIDE SEQUENCE [LARGE SCALE GENOMIC DNA]</scope>
    <source>
        <strain evidence="11 12">CBS 114824</strain>
    </source>
</reference>
<evidence type="ECO:0000256" key="8">
    <source>
        <dbReference type="SAM" id="MobiDB-lite"/>
    </source>
</evidence>
<dbReference type="STRING" id="321146.A0A139HIU0"/>
<dbReference type="InterPro" id="IPR021846">
    <property type="entry name" value="NFACT-C"/>
</dbReference>
<protein>
    <recommendedName>
        <fullName evidence="6">Ribosome quality control complex subunit 2</fullName>
    </recommendedName>
</protein>
<evidence type="ECO:0000256" key="4">
    <source>
        <dbReference type="ARBA" id="ARBA00022857"/>
    </source>
</evidence>
<dbReference type="Gene3D" id="3.40.50.720">
    <property type="entry name" value="NAD(P)-binding Rossmann-like Domain"/>
    <property type="match status" value="1"/>
</dbReference>
<name>A0A139HIU0_9PEZI</name>
<dbReference type="InterPro" id="IPR036291">
    <property type="entry name" value="NAD(P)-bd_dom_sf"/>
</dbReference>
<feature type="region of interest" description="Disordered" evidence="8">
    <location>
        <begin position="497"/>
        <end position="516"/>
    </location>
</feature>
<comment type="caution">
    <text evidence="11">The sequence shown here is derived from an EMBL/GenBank/DDBJ whole genome shotgun (WGS) entry which is preliminary data.</text>
</comment>
<dbReference type="Pfam" id="PF05670">
    <property type="entry name" value="NFACT-R_1"/>
    <property type="match status" value="1"/>
</dbReference>
<evidence type="ECO:0000313" key="12">
    <source>
        <dbReference type="Proteomes" id="UP000070133"/>
    </source>
</evidence>
<dbReference type="GO" id="GO:1990112">
    <property type="term" value="C:RQC complex"/>
    <property type="evidence" value="ECO:0007669"/>
    <property type="project" value="TreeGrafter"/>
</dbReference>
<evidence type="ECO:0000313" key="11">
    <source>
        <dbReference type="EMBL" id="KXT02323.1"/>
    </source>
</evidence>
<evidence type="ECO:0000256" key="6">
    <source>
        <dbReference type="ARBA" id="ARBA00070414"/>
    </source>
</evidence>
<evidence type="ECO:0000256" key="3">
    <source>
        <dbReference type="ARBA" id="ARBA00022490"/>
    </source>
</evidence>
<comment type="subcellular location">
    <subcellularLocation>
        <location evidence="1">Cytoplasm</location>
    </subcellularLocation>
</comment>
<dbReference type="PANTHER" id="PTHR15239:SF6">
    <property type="entry name" value="RIBOSOME QUALITY CONTROL COMPLEX SUBUNIT NEMF"/>
    <property type="match status" value="1"/>
</dbReference>
<dbReference type="SUPFAM" id="SSF51735">
    <property type="entry name" value="NAD(P)-binding Rossmann-fold domains"/>
    <property type="match status" value="1"/>
</dbReference>
<keyword evidence="12" id="KW-1185">Reference proteome</keyword>
<feature type="compositionally biased region" description="Basic and acidic residues" evidence="8">
    <location>
        <begin position="854"/>
        <end position="869"/>
    </location>
</feature>
<dbReference type="PANTHER" id="PTHR15239">
    <property type="entry name" value="NUCLEAR EXPORT MEDIATOR FACTOR NEMF"/>
    <property type="match status" value="1"/>
</dbReference>
<feature type="domain" description="NFACT protein C-terminal" evidence="10">
    <location>
        <begin position="976"/>
        <end position="1082"/>
    </location>
</feature>
<feature type="compositionally biased region" description="Basic and acidic residues" evidence="8">
    <location>
        <begin position="497"/>
        <end position="510"/>
    </location>
</feature>
<dbReference type="InterPro" id="IPR051608">
    <property type="entry name" value="RQC_Subunit_NEMF"/>
</dbReference>
<feature type="compositionally biased region" description="Acidic residues" evidence="8">
    <location>
        <begin position="721"/>
        <end position="730"/>
    </location>
</feature>
<feature type="coiled-coil region" evidence="7">
    <location>
        <begin position="335"/>
        <end position="366"/>
    </location>
</feature>
<dbReference type="OrthoDB" id="207084at2759"/>
<feature type="compositionally biased region" description="Basic and acidic residues" evidence="8">
    <location>
        <begin position="916"/>
        <end position="940"/>
    </location>
</feature>
<feature type="compositionally biased region" description="Basic residues" evidence="8">
    <location>
        <begin position="875"/>
        <end position="892"/>
    </location>
</feature>
<feature type="domain" description="NFACT RNA-binding" evidence="9">
    <location>
        <begin position="547"/>
        <end position="660"/>
    </location>
</feature>
<feature type="compositionally biased region" description="Acidic residues" evidence="8">
    <location>
        <begin position="443"/>
        <end position="463"/>
    </location>
</feature>
<evidence type="ECO:0000256" key="1">
    <source>
        <dbReference type="ARBA" id="ARBA00004496"/>
    </source>
</evidence>
<sequence>MKQRFSSLDVKCIAHELSNSLTTLRLANVYDLSTRIFLLKFQKPEHREQLIVDSGFRCHLTKFARATAAAPSPFVARLRKFLKTRRCTAVKQIGTDRVIELQFSDGAYRLFLEFYAGGNIVLTDNELTILGLLRSVSEGAEHEQYRQGLKYNLSLRQNYDGVPALTKQWLIENLQKSVEKQQADAQKPGKKTKKKAGDALRRALAVTTIQFPPVLLDHALHVSGVDRELQPEQVLESDELLGKVLQALKQAESVVADITSQPVAKGYILGKRKQNSKQEDAEGAEDEVKKVMYEDFHPFKPAQLAEDQSYVFLEHEGFNVAVDEFFSSIEGQKLESRLQEREDNAKKRIENARKEQEQRIEGLQQVQELHVRKAQAIEANVERVEEATAAVNGLIAQGMDWADIGSLIENEQARHNPVAELIKLPLKLHENTITLLLSEMGQDADEEMDVTDSEPSDSEDEDGPAAPAPSQDKRLTIDIDLAASAWSNARQYYDQKRTAASKQERTEAASKKALKSTEQNVMAKLKKDLKQEKDILRPVRKQFWFEKFIYFISSDGYLCLAGKDDRQNEMLYRRYLKKGDVYVHADLNGASIVVIKNNPHTPGAPIPPSTLAQAGDLVVCTSSAWDSKAVMSAWWVNAEQVSKTADTGEYLAVGSFIIRGKKNFLPPARLLLGFGVMFQISEESKARHVKHRLLRQDSYQATPDLTDAETIAESSAAGGPSDDDSDDDFPDTAPVPRIEDEDDEFPDVQQVQDEISSDESPEEQRERTYGTHDYNDDDEEPSHNQRNPLQSSPFDAHDDDDGEDEDGETGSVKGSTDGAELSREETESTVTPGTADPTEDDQEEQPATSQPLSNKERKALAKFEKDKKPQPSQKAKAKQIKALVRGKRGKAKKLAEKYADQDEEDREIAMRLLGSRKAEEKREAEAAAKAAKTETAEETRARRRAQHERAQREGLEAEDIRRLNLEEGVDDAEDEAALTQLDTLIGQPLAGDEILEAIPICAPWAALARFKYKAKMQPGQQKKGKAVREILGKWARDASDNKKLDAQSQDTERIWPREAELIKAWREPEVIGVVPVKSVRVMLSGAGADTKGRGTYDPKNLNDVSGMVAVVTGGGTGLGLIIAKTLEHNGAKVYITGRRKEKLDEAAKQAAHGNIIPIQGSTSSHDDLQRAVDLITKETGYIDLLICNAGQTSYDDSPNARPKPTSESSISEIRDYYFHYRPYETWQKVLDTNVAGVFATTIAFLELLDSGNKRRSPTSSSPTSHVIAIGSTGGLVKFTDSFIYNASKAAVHHLMKNLGNFLVPHDIRTNVIAPGWFPSDMSVPVQKMFEATDGVMPRSLVPMRRMGSEEELAGTVLYLASRADPSKRRPSAAVISPDQLHVPPSEK</sequence>
<dbReference type="Proteomes" id="UP000070133">
    <property type="component" value="Unassembled WGS sequence"/>
</dbReference>
<gene>
    <name evidence="11" type="ORF">AC578_203</name>
</gene>
<dbReference type="GO" id="GO:0072344">
    <property type="term" value="P:rescue of stalled ribosome"/>
    <property type="evidence" value="ECO:0007669"/>
    <property type="project" value="TreeGrafter"/>
</dbReference>
<comment type="similarity">
    <text evidence="2">Belongs to the NEMF family.</text>
</comment>
<dbReference type="FunFam" id="2.30.310.10:FF:000003">
    <property type="entry name" value="Zinc knuckle domain containing protein"/>
    <property type="match status" value="1"/>
</dbReference>
<organism evidence="11 12">
    <name type="scientific">Pseudocercospora eumusae</name>
    <dbReference type="NCBI Taxonomy" id="321146"/>
    <lineage>
        <taxon>Eukaryota</taxon>
        <taxon>Fungi</taxon>
        <taxon>Dikarya</taxon>
        <taxon>Ascomycota</taxon>
        <taxon>Pezizomycotina</taxon>
        <taxon>Dothideomycetes</taxon>
        <taxon>Dothideomycetidae</taxon>
        <taxon>Mycosphaerellales</taxon>
        <taxon>Mycosphaerellaceae</taxon>
        <taxon>Pseudocercospora</taxon>
    </lineage>
</organism>
<dbReference type="CDD" id="cd05233">
    <property type="entry name" value="SDR_c"/>
    <property type="match status" value="1"/>
</dbReference>